<dbReference type="GO" id="GO:0003677">
    <property type="term" value="F:DNA binding"/>
    <property type="evidence" value="ECO:0007669"/>
    <property type="project" value="InterPro"/>
</dbReference>
<comment type="caution">
    <text evidence="4">The sequence shown here is derived from an EMBL/GenBank/DDBJ whole genome shotgun (WGS) entry which is preliminary data.</text>
</comment>
<sequence>MVLICPKSPTHAPFFAPNPFKMRVMEKQNDFITELNGVKGSTFKVRIRQRCPFTGETFKISKSFKTRKQAESYKKITLAEILQGTFNQNKNGELTLADLIDLYLKELGHNFRRSKLGAYKLIKDTKLAKKRIDSLSTQDLIRHGKERHLPKFKTLKNGTVKELPGAGGSTMNAEFSYIGTVLKWAKAEQYAVNENLITESRRALEMNYLIHDGVERSRRPSQDELDRLINYFEVIRPERNIPLGVLIRFAVGTGLRLGEILRLEWKELNEVNKTIWIRDRKDPRQKVGKDNEIALIWQTGYDTFEILMAQKGKHPELVFPYSGDTVSSVFPRAVRRLGIEDLHFHDLRHEFCSRMVEYGWTIPKIQVNSGHKDLRSMQRYMNMVSKNLHEEKPKNWISLG</sequence>
<dbReference type="InterPro" id="IPR050090">
    <property type="entry name" value="Tyrosine_recombinase_XerCD"/>
</dbReference>
<feature type="domain" description="Tyr recombinase" evidence="3">
    <location>
        <begin position="215"/>
        <end position="393"/>
    </location>
</feature>
<keyword evidence="1" id="KW-0229">DNA integration</keyword>
<dbReference type="CDD" id="cd00796">
    <property type="entry name" value="INT_Rci_Hp1_C"/>
    <property type="match status" value="1"/>
</dbReference>
<keyword evidence="5" id="KW-1185">Reference proteome</keyword>
<organism evidence="4 5">
    <name type="scientific">Polynucleobacter aenigmaticus</name>
    <dbReference type="NCBI Taxonomy" id="1743164"/>
    <lineage>
        <taxon>Bacteria</taxon>
        <taxon>Pseudomonadati</taxon>
        <taxon>Pseudomonadota</taxon>
        <taxon>Betaproteobacteria</taxon>
        <taxon>Burkholderiales</taxon>
        <taxon>Burkholderiaceae</taxon>
        <taxon>Polynucleobacter</taxon>
    </lineage>
</organism>
<dbReference type="SUPFAM" id="SSF56349">
    <property type="entry name" value="DNA breaking-rejoining enzymes"/>
    <property type="match status" value="1"/>
</dbReference>
<dbReference type="InterPro" id="IPR011010">
    <property type="entry name" value="DNA_brk_join_enz"/>
</dbReference>
<dbReference type="GO" id="GO:0006310">
    <property type="term" value="P:DNA recombination"/>
    <property type="evidence" value="ECO:0007669"/>
    <property type="project" value="UniProtKB-KW"/>
</dbReference>
<dbReference type="InterPro" id="IPR013762">
    <property type="entry name" value="Integrase-like_cat_sf"/>
</dbReference>
<protein>
    <recommendedName>
        <fullName evidence="3">Tyr recombinase domain-containing protein</fullName>
    </recommendedName>
</protein>
<evidence type="ECO:0000313" key="4">
    <source>
        <dbReference type="EMBL" id="OWS69253.1"/>
    </source>
</evidence>
<dbReference type="PROSITE" id="PS51898">
    <property type="entry name" value="TYR_RECOMBINASE"/>
    <property type="match status" value="1"/>
</dbReference>
<dbReference type="PANTHER" id="PTHR30349:SF94">
    <property type="entry name" value="INTEGRASE_RECOMBINASE HI_1414-RELATED"/>
    <property type="match status" value="1"/>
</dbReference>
<dbReference type="PANTHER" id="PTHR30349">
    <property type="entry name" value="PHAGE INTEGRASE-RELATED"/>
    <property type="match status" value="1"/>
</dbReference>
<gene>
    <name evidence="4" type="ORF">CBI30_10520</name>
</gene>
<evidence type="ECO:0000256" key="1">
    <source>
        <dbReference type="ARBA" id="ARBA00022908"/>
    </source>
</evidence>
<evidence type="ECO:0000256" key="2">
    <source>
        <dbReference type="ARBA" id="ARBA00023172"/>
    </source>
</evidence>
<proteinExistence type="predicted"/>
<dbReference type="Proteomes" id="UP000198104">
    <property type="component" value="Unassembled WGS sequence"/>
</dbReference>
<dbReference type="GO" id="GO:0015074">
    <property type="term" value="P:DNA integration"/>
    <property type="evidence" value="ECO:0007669"/>
    <property type="project" value="UniProtKB-KW"/>
</dbReference>
<accession>A0A254PRR4</accession>
<evidence type="ECO:0000313" key="5">
    <source>
        <dbReference type="Proteomes" id="UP000198104"/>
    </source>
</evidence>
<dbReference type="InterPro" id="IPR002104">
    <property type="entry name" value="Integrase_catalytic"/>
</dbReference>
<dbReference type="EMBL" id="NGUO01000023">
    <property type="protein sequence ID" value="OWS69253.1"/>
    <property type="molecule type" value="Genomic_DNA"/>
</dbReference>
<evidence type="ECO:0000259" key="3">
    <source>
        <dbReference type="PROSITE" id="PS51898"/>
    </source>
</evidence>
<dbReference type="Gene3D" id="1.10.443.10">
    <property type="entry name" value="Intergrase catalytic core"/>
    <property type="match status" value="1"/>
</dbReference>
<name>A0A254PRR4_9BURK</name>
<dbReference type="Pfam" id="PF00589">
    <property type="entry name" value="Phage_integrase"/>
    <property type="match status" value="1"/>
</dbReference>
<dbReference type="AlphaFoldDB" id="A0A254PRR4"/>
<keyword evidence="2" id="KW-0233">DNA recombination</keyword>
<reference evidence="4 5" key="1">
    <citation type="submission" date="2017-05" db="EMBL/GenBank/DDBJ databases">
        <title>Polynucleobacter sp. MWH-K35W1 isolated from the permanently anoxic monimolimnion of a meromictic lake.</title>
        <authorList>
            <person name="Hahn M.W."/>
        </authorList>
    </citation>
    <scope>NUCLEOTIDE SEQUENCE [LARGE SCALE GENOMIC DNA]</scope>
    <source>
        <strain evidence="4 5">MWH-K35W1</strain>
    </source>
</reference>